<proteinExistence type="predicted"/>
<sequence length="233" mass="25510">MARRGGGEVVAASLWDVIEFNDVTLHEDKQALAALLRSRPADVLLGGAMGGQEESGSWQPQRWPWERQPKKHDTGETIPAGTLMSADCTPLGNPKRKNGDVDKEHCRYCGKKVHWARECRKKQCDEAASTAVNLIQAEEDDEGPGLMMACVEEVIQLMGEQAVAPTAAPPVINSATRTGGHVFLNKERAIITPTHDDSRGSEVWFLDTGATNHMTGLVNAFTELDHSVSRKVW</sequence>
<evidence type="ECO:0000313" key="3">
    <source>
        <dbReference type="Proteomes" id="UP001231189"/>
    </source>
</evidence>
<dbReference type="EMBL" id="JAUUTY010000007">
    <property type="protein sequence ID" value="KAK1609895.1"/>
    <property type="molecule type" value="Genomic_DNA"/>
</dbReference>
<dbReference type="AlphaFoldDB" id="A0AAD8QWX0"/>
<evidence type="ECO:0000256" key="1">
    <source>
        <dbReference type="SAM" id="MobiDB-lite"/>
    </source>
</evidence>
<dbReference type="GO" id="GO:0008270">
    <property type="term" value="F:zinc ion binding"/>
    <property type="evidence" value="ECO:0007669"/>
    <property type="project" value="InterPro"/>
</dbReference>
<dbReference type="Proteomes" id="UP001231189">
    <property type="component" value="Unassembled WGS sequence"/>
</dbReference>
<dbReference type="SUPFAM" id="SSF57756">
    <property type="entry name" value="Retrovirus zinc finger-like domains"/>
    <property type="match status" value="1"/>
</dbReference>
<name>A0AAD8QWX0_LOLMU</name>
<dbReference type="InterPro" id="IPR036875">
    <property type="entry name" value="Znf_CCHC_sf"/>
</dbReference>
<dbReference type="Gene3D" id="4.10.60.10">
    <property type="entry name" value="Zinc finger, CCHC-type"/>
    <property type="match status" value="1"/>
</dbReference>
<dbReference type="GO" id="GO:0003676">
    <property type="term" value="F:nucleic acid binding"/>
    <property type="evidence" value="ECO:0007669"/>
    <property type="project" value="InterPro"/>
</dbReference>
<accession>A0AAD8QWX0</accession>
<keyword evidence="3" id="KW-1185">Reference proteome</keyword>
<comment type="caution">
    <text evidence="2">The sequence shown here is derived from an EMBL/GenBank/DDBJ whole genome shotgun (WGS) entry which is preliminary data.</text>
</comment>
<evidence type="ECO:0000313" key="2">
    <source>
        <dbReference type="EMBL" id="KAK1609895.1"/>
    </source>
</evidence>
<gene>
    <name evidence="2" type="ORF">QYE76_033568</name>
</gene>
<evidence type="ECO:0008006" key="4">
    <source>
        <dbReference type="Google" id="ProtNLM"/>
    </source>
</evidence>
<feature type="region of interest" description="Disordered" evidence="1">
    <location>
        <begin position="50"/>
        <end position="83"/>
    </location>
</feature>
<reference evidence="2" key="1">
    <citation type="submission" date="2023-07" db="EMBL/GenBank/DDBJ databases">
        <title>A chromosome-level genome assembly of Lolium multiflorum.</title>
        <authorList>
            <person name="Chen Y."/>
            <person name="Copetti D."/>
            <person name="Kolliker R."/>
            <person name="Studer B."/>
        </authorList>
    </citation>
    <scope>NUCLEOTIDE SEQUENCE</scope>
    <source>
        <strain evidence="2">02402/16</strain>
        <tissue evidence="2">Leaf</tissue>
    </source>
</reference>
<organism evidence="2 3">
    <name type="scientific">Lolium multiflorum</name>
    <name type="common">Italian ryegrass</name>
    <name type="synonym">Lolium perenne subsp. multiflorum</name>
    <dbReference type="NCBI Taxonomy" id="4521"/>
    <lineage>
        <taxon>Eukaryota</taxon>
        <taxon>Viridiplantae</taxon>
        <taxon>Streptophyta</taxon>
        <taxon>Embryophyta</taxon>
        <taxon>Tracheophyta</taxon>
        <taxon>Spermatophyta</taxon>
        <taxon>Magnoliopsida</taxon>
        <taxon>Liliopsida</taxon>
        <taxon>Poales</taxon>
        <taxon>Poaceae</taxon>
        <taxon>BOP clade</taxon>
        <taxon>Pooideae</taxon>
        <taxon>Poodae</taxon>
        <taxon>Poeae</taxon>
        <taxon>Poeae Chloroplast Group 2 (Poeae type)</taxon>
        <taxon>Loliodinae</taxon>
        <taxon>Loliinae</taxon>
        <taxon>Lolium</taxon>
    </lineage>
</organism>
<feature type="compositionally biased region" description="Basic and acidic residues" evidence="1">
    <location>
        <begin position="64"/>
        <end position="75"/>
    </location>
</feature>
<protein>
    <recommendedName>
        <fullName evidence="4">CCHC-type domain-containing protein</fullName>
    </recommendedName>
</protein>